<comment type="caution">
    <text evidence="3">The sequence shown here is derived from an EMBL/GenBank/DDBJ whole genome shotgun (WGS) entry which is preliminary data.</text>
</comment>
<feature type="chain" id="PRO_5046168057" evidence="2">
    <location>
        <begin position="31"/>
        <end position="360"/>
    </location>
</feature>
<protein>
    <submittedName>
        <fullName evidence="3">DUF3034 family protein</fullName>
    </submittedName>
</protein>
<name>A0ABX1GIF6_9GAMM</name>
<feature type="signal peptide" evidence="2">
    <location>
        <begin position="1"/>
        <end position="30"/>
    </location>
</feature>
<dbReference type="Pfam" id="PF11231">
    <property type="entry name" value="DUF3034"/>
    <property type="match status" value="1"/>
</dbReference>
<gene>
    <name evidence="3" type="ORF">HCU74_16375</name>
</gene>
<dbReference type="RefSeq" id="WP_168451494.1">
    <property type="nucleotide sequence ID" value="NZ_JAAWWK010000006.1"/>
</dbReference>
<dbReference type="EMBL" id="JAAWWK010000006">
    <property type="protein sequence ID" value="NKI18985.1"/>
    <property type="molecule type" value="Genomic_DNA"/>
</dbReference>
<evidence type="ECO:0000256" key="2">
    <source>
        <dbReference type="SAM" id="SignalP"/>
    </source>
</evidence>
<keyword evidence="2" id="KW-0732">Signal</keyword>
<evidence type="ECO:0000313" key="3">
    <source>
        <dbReference type="EMBL" id="NKI18985.1"/>
    </source>
</evidence>
<evidence type="ECO:0000313" key="4">
    <source>
        <dbReference type="Proteomes" id="UP000765845"/>
    </source>
</evidence>
<dbReference type="InterPro" id="IPR021393">
    <property type="entry name" value="DUF3034"/>
</dbReference>
<reference evidence="3 4" key="1">
    <citation type="submission" date="2020-04" db="EMBL/GenBank/DDBJ databases">
        <authorList>
            <person name="Yoon J."/>
        </authorList>
    </citation>
    <scope>NUCLEOTIDE SEQUENCE [LARGE SCALE GENOMIC DNA]</scope>
    <source>
        <strain evidence="3 4">KMU-166</strain>
    </source>
</reference>
<evidence type="ECO:0000256" key="1">
    <source>
        <dbReference type="SAM" id="MobiDB-lite"/>
    </source>
</evidence>
<organism evidence="3 4">
    <name type="scientific">Spongiibacter thalassae</name>
    <dbReference type="NCBI Taxonomy" id="2721624"/>
    <lineage>
        <taxon>Bacteria</taxon>
        <taxon>Pseudomonadati</taxon>
        <taxon>Pseudomonadota</taxon>
        <taxon>Gammaproteobacteria</taxon>
        <taxon>Cellvibrionales</taxon>
        <taxon>Spongiibacteraceae</taxon>
        <taxon>Spongiibacter</taxon>
    </lineage>
</organism>
<dbReference type="Proteomes" id="UP000765845">
    <property type="component" value="Unassembled WGS sequence"/>
</dbReference>
<proteinExistence type="predicted"/>
<sequence length="360" mass="37927">MVIKNLFSRRTASALLLTAASATGSQLASAELFNTGKVLATGGVSMIDGAGGGGITPWATITGYATRDGINGDVHYTYANLPNYALNSLGVAVGFWDRFELSYTKQILTTGSTFNTVGLVTDTTSSAGGGAAGEATTAGGEGDESTNPGIEPFNTTIKMDVYGAKIRVFGEAIYDSDNLIPQVAIGAFYKDNENTDLLKTLKANKAKDWEAYISATKIFFPINTLINITARYTSANQTGLTGFGGPDGNEKEIRPEISIAYLLRKDTAIGMEWAQHGDNLTGESVQLGSVDATEAGPALQATGLGGLSGTLTQDESDWYDAFIAYFPSKNLSITAAYAMLGNITITPEQHGFYLSLQASF</sequence>
<feature type="region of interest" description="Disordered" evidence="1">
    <location>
        <begin position="127"/>
        <end position="151"/>
    </location>
</feature>
<accession>A0ABX1GIF6</accession>
<keyword evidence="4" id="KW-1185">Reference proteome</keyword>